<evidence type="ECO:0000259" key="1">
    <source>
        <dbReference type="Pfam" id="PF13338"/>
    </source>
</evidence>
<evidence type="ECO:0000313" key="2">
    <source>
        <dbReference type="EMBL" id="QDP96589.1"/>
    </source>
</evidence>
<gene>
    <name evidence="2" type="ORF">FOE78_12330</name>
</gene>
<dbReference type="InterPro" id="IPR025159">
    <property type="entry name" value="AbiEi_N"/>
</dbReference>
<organism evidence="2 3">
    <name type="scientific">Microlunatus elymi</name>
    <dbReference type="NCBI Taxonomy" id="2596828"/>
    <lineage>
        <taxon>Bacteria</taxon>
        <taxon>Bacillati</taxon>
        <taxon>Actinomycetota</taxon>
        <taxon>Actinomycetes</taxon>
        <taxon>Propionibacteriales</taxon>
        <taxon>Propionibacteriaceae</taxon>
        <taxon>Microlunatus</taxon>
    </lineage>
</organism>
<accession>A0A516PZI1</accession>
<evidence type="ECO:0000313" key="3">
    <source>
        <dbReference type="Proteomes" id="UP000319263"/>
    </source>
</evidence>
<keyword evidence="3" id="KW-1185">Reference proteome</keyword>
<dbReference type="OrthoDB" id="5143202at2"/>
<dbReference type="KEGG" id="mik:FOE78_12330"/>
<feature type="domain" description="AbiEi antitoxin N-terminal" evidence="1">
    <location>
        <begin position="8"/>
        <end position="39"/>
    </location>
</feature>
<proteinExistence type="predicted"/>
<name>A0A516PZI1_9ACTN</name>
<protein>
    <recommendedName>
        <fullName evidence="1">AbiEi antitoxin N-terminal domain-containing protein</fullName>
    </recommendedName>
</protein>
<dbReference type="EMBL" id="CP041692">
    <property type="protein sequence ID" value="QDP96589.1"/>
    <property type="molecule type" value="Genomic_DNA"/>
</dbReference>
<reference evidence="2 3" key="1">
    <citation type="submission" date="2019-07" db="EMBL/GenBank/DDBJ databases">
        <title>Microlunatus dokdonensis sp. nov. isolated from the rhizospheric soil of the wild plant Elymus tsukushiensis.</title>
        <authorList>
            <person name="Ghim S.-Y."/>
            <person name="Hwang Y.-J."/>
            <person name="Son J.-S."/>
            <person name="Shin J.-H."/>
        </authorList>
    </citation>
    <scope>NUCLEOTIDE SEQUENCE [LARGE SCALE GENOMIC DNA]</scope>
    <source>
        <strain evidence="2 3">KUDC0627</strain>
    </source>
</reference>
<dbReference type="AlphaFoldDB" id="A0A516PZI1"/>
<dbReference type="Proteomes" id="UP000319263">
    <property type="component" value="Chromosome"/>
</dbReference>
<dbReference type="Pfam" id="PF13338">
    <property type="entry name" value="AbiEi_4"/>
    <property type="match status" value="1"/>
</dbReference>
<sequence length="302" mass="33862">MKDYQLSRDLTAAGVSQKELQRLQRNGELERLRHGVYVAPMERDLEAEHRLRVEATMELSSGESVASFGSAAVMHDLPIWSNAVRKVHLTRNRVAGGRIRPNVHLHVAPLGAADVAEVDGIPVTSLARTFVDHARTVSIAQSVAAGDMALRLGMDLAEMVEQLEMAKARRGVSRARHAAALLDADSESAGESISRVVLHQNQVPRPELQVEILGAELDEDARVDFLWREYKVIGEFDGKIKYGRLLRPGETPADAVIREKIREDRLRDLGYIVVRWIWDDLWHPQILIARIERAFARAGLWV</sequence>